<keyword evidence="2" id="KW-1133">Transmembrane helix</keyword>
<feature type="transmembrane region" description="Helical" evidence="2">
    <location>
        <begin position="664"/>
        <end position="688"/>
    </location>
</feature>
<dbReference type="EMBL" id="CAMGZC010001751">
    <property type="protein sequence ID" value="CAI0653621.1"/>
    <property type="molecule type" value="Genomic_DNA"/>
</dbReference>
<evidence type="ECO:0000313" key="3">
    <source>
        <dbReference type="EMBL" id="CAI0653621.1"/>
    </source>
</evidence>
<accession>A0A9W4S646</accession>
<feature type="region of interest" description="Disordered" evidence="1">
    <location>
        <begin position="23"/>
        <end position="51"/>
    </location>
</feature>
<feature type="transmembrane region" description="Helical" evidence="2">
    <location>
        <begin position="627"/>
        <end position="643"/>
    </location>
</feature>
<feature type="transmembrane region" description="Helical" evidence="2">
    <location>
        <begin position="587"/>
        <end position="607"/>
    </location>
</feature>
<feature type="transmembrane region" description="Helical" evidence="2">
    <location>
        <begin position="89"/>
        <end position="108"/>
    </location>
</feature>
<protein>
    <recommendedName>
        <fullName evidence="5">N-acetylglucosaminyl transferase component</fullName>
    </recommendedName>
</protein>
<feature type="non-terminal residue" evidence="3">
    <location>
        <position position="1"/>
    </location>
</feature>
<sequence>LSRVEPSSGHIVISRPRKTWKPLQARIQPAISPPRPSKASPLLAPPAVASPQPQDRLESLLRTPSAPQPAWRQASACTTQGNSDSMHPLSVLSLGIFVAGYITARWDLVTRLYELAIFAWNYGVVTRAAKGFALLTFVFLLVFIPVERLATRESNLRSDLPGVVVGWRNSSLDVFVVAILDDVDVSTLQHLDRRNGHQLTKQQAGHVEFALKAGTLFRNSPHPVNSIYERCGHGAMHVLGLTNPSDAVVLDPSLFVATTPANAKAPRITCARALSIQIILYDRPRPSRMQYISLNPISLALGNKEAPSLPPTEHMAEEEKHELKKKEQKRKLVEKLKQHTIVKRSPSPKERALPKIVNQINWSWELEQLLQKNISRIGTRPKRTLSVSERVVEQATTMRNFVWDLFIFYLLPLIQWGFVYMLMGHRAVAEFLLQILEFRLKDNYLALKDISATAQQVEIRLQQFCYWPMQYTTLRQRKNDWESVTTSHPDYIRFYNSLWLVANDVIIGIALGSYIIDNAEWVANAISELLSKYTVQALQRSISWLMGWPAGLKLNSELAMFLGDLFLWVIDYWSNCIVTLQPLLPHIIWFIGFSSFAGASMPIAMFSDLLSALTVHIYSFYLASARIYHWQLTILISLFHLFRGKKHNVLRNRIDSCDYDLDQLLVGTILFTLLFFLLPTVVVFYLNFAIARMVIISLKAVFDTLLSCLNHFPLFALMLRVKDPRRLPGGIRFELRDTHDYRLNNTSNEPPTSVIYLKSIPLTFRAMFHQYFQMGNRIRKHYLSPQVLLCLLTGRFVPPLNRKNLYSLQYSMLPARRAGIRQMWDAITTVQPSRKPVPFAMNGRRYPSGLGGGGRTSLLIILTPPNLRQPTTNPRVLREPKHITQPQIIVHPGLLIRMAKTLPAIPRIPPRNLRPQTLRLRNGVRVSVPEAEEQAVAGRNAGLLGAQGDWVGAVKRGEDIADGGEGG</sequence>
<dbReference type="GO" id="GO:0006506">
    <property type="term" value="P:GPI anchor biosynthetic process"/>
    <property type="evidence" value="ECO:0007669"/>
    <property type="project" value="InterPro"/>
</dbReference>
<evidence type="ECO:0000256" key="1">
    <source>
        <dbReference type="SAM" id="MobiDB-lite"/>
    </source>
</evidence>
<dbReference type="GO" id="GO:0016020">
    <property type="term" value="C:membrane"/>
    <property type="evidence" value="ECO:0007669"/>
    <property type="project" value="InterPro"/>
</dbReference>
<reference evidence="3" key="1">
    <citation type="submission" date="2022-08" db="EMBL/GenBank/DDBJ databases">
        <authorList>
            <person name="Giroux E."/>
            <person name="Giroux E."/>
        </authorList>
    </citation>
    <scope>NUCLEOTIDE SEQUENCE</scope>
    <source>
        <strain evidence="3">H1091258</strain>
    </source>
</reference>
<evidence type="ECO:0000313" key="4">
    <source>
        <dbReference type="Proteomes" id="UP001152533"/>
    </source>
</evidence>
<keyword evidence="4" id="KW-1185">Reference proteome</keyword>
<dbReference type="InterPro" id="IPR007720">
    <property type="entry name" value="PigQ/GPI1"/>
</dbReference>
<dbReference type="Proteomes" id="UP001152533">
    <property type="component" value="Unassembled WGS sequence"/>
</dbReference>
<dbReference type="GO" id="GO:0005783">
    <property type="term" value="C:endoplasmic reticulum"/>
    <property type="evidence" value="ECO:0007669"/>
    <property type="project" value="TreeGrafter"/>
</dbReference>
<gene>
    <name evidence="3" type="ORF">CGXH109_LOCUS129615</name>
</gene>
<dbReference type="Pfam" id="PF05024">
    <property type="entry name" value="Gpi1"/>
    <property type="match status" value="1"/>
</dbReference>
<feature type="transmembrane region" description="Helical" evidence="2">
    <location>
        <begin position="401"/>
        <end position="423"/>
    </location>
</feature>
<dbReference type="AlphaFoldDB" id="A0A9W4S646"/>
<proteinExistence type="predicted"/>
<feature type="transmembrane region" description="Helical" evidence="2">
    <location>
        <begin position="128"/>
        <end position="146"/>
    </location>
</feature>
<dbReference type="PANTHER" id="PTHR21329:SF3">
    <property type="entry name" value="PHOSPHATIDYLINOSITOL N-ACETYLGLUCOSAMINYLTRANSFERASE SUBUNIT Q"/>
    <property type="match status" value="1"/>
</dbReference>
<keyword evidence="2" id="KW-0812">Transmembrane</keyword>
<name>A0A9W4S646_9PEZI</name>
<evidence type="ECO:0008006" key="5">
    <source>
        <dbReference type="Google" id="ProtNLM"/>
    </source>
</evidence>
<comment type="caution">
    <text evidence="3">The sequence shown here is derived from an EMBL/GenBank/DDBJ whole genome shotgun (WGS) entry which is preliminary data.</text>
</comment>
<organism evidence="3 4">
    <name type="scientific">Colletotrichum noveboracense</name>
    <dbReference type="NCBI Taxonomy" id="2664923"/>
    <lineage>
        <taxon>Eukaryota</taxon>
        <taxon>Fungi</taxon>
        <taxon>Dikarya</taxon>
        <taxon>Ascomycota</taxon>
        <taxon>Pezizomycotina</taxon>
        <taxon>Sordariomycetes</taxon>
        <taxon>Hypocreomycetidae</taxon>
        <taxon>Glomerellales</taxon>
        <taxon>Glomerellaceae</taxon>
        <taxon>Colletotrichum</taxon>
        <taxon>Colletotrichum gloeosporioides species complex</taxon>
    </lineage>
</organism>
<dbReference type="PANTHER" id="PTHR21329">
    <property type="entry name" value="PHOSPHATIDYLINOSITOL N-ACETYLGLUCOSAMINYLTRANSFERASE SUBUNIT Q-RELATED"/>
    <property type="match status" value="1"/>
</dbReference>
<feature type="compositionally biased region" description="Low complexity" evidence="1">
    <location>
        <begin position="37"/>
        <end position="51"/>
    </location>
</feature>
<evidence type="ECO:0000256" key="2">
    <source>
        <dbReference type="SAM" id="Phobius"/>
    </source>
</evidence>
<keyword evidence="2" id="KW-0472">Membrane</keyword>